<evidence type="ECO:0000256" key="8">
    <source>
        <dbReference type="HAMAP-Rule" id="MF_00181"/>
    </source>
</evidence>
<comment type="caution">
    <text evidence="10">The sequence shown here is derived from an EMBL/GenBank/DDBJ whole genome shotgun (WGS) entry which is preliminary data.</text>
</comment>
<dbReference type="SUPFAM" id="SSF52949">
    <property type="entry name" value="Macro domain-like"/>
    <property type="match status" value="1"/>
</dbReference>
<keyword evidence="8" id="KW-0479">Metal-binding</keyword>
<comment type="function">
    <text evidence="7 8">Presumably involved in the processing and regular turnover of intracellular proteins. Catalyzes the removal of unsubstituted N-terminal amino acids from various peptides.</text>
</comment>
<keyword evidence="11" id="KW-1185">Reference proteome</keyword>
<keyword evidence="8" id="KW-0464">Manganese</keyword>
<feature type="binding site" evidence="8">
    <location>
        <position position="260"/>
    </location>
    <ligand>
        <name>Mn(2+)</name>
        <dbReference type="ChEBI" id="CHEBI:29035"/>
        <label>2</label>
    </ligand>
</feature>
<dbReference type="Pfam" id="PF00883">
    <property type="entry name" value="Peptidase_M17"/>
    <property type="match status" value="1"/>
</dbReference>
<evidence type="ECO:0000259" key="9">
    <source>
        <dbReference type="PROSITE" id="PS00631"/>
    </source>
</evidence>
<dbReference type="PROSITE" id="PS00631">
    <property type="entry name" value="CYTOSOL_AP"/>
    <property type="match status" value="1"/>
</dbReference>
<gene>
    <name evidence="8" type="primary">pepA</name>
    <name evidence="10" type="ORF">WDZ17_07565</name>
</gene>
<dbReference type="EC" id="3.4.11.1" evidence="8"/>
<comment type="catalytic activity">
    <reaction evidence="1 8">
        <text>Release of an N-terminal amino acid, Xaa-|-Yaa-, in which Xaa is preferably Leu, but may be other amino acids including Pro although not Arg or Lys, and Yaa may be Pro. Amino acid amides and methyl esters are also readily hydrolyzed, but rates on arylamides are exceedingly low.</text>
        <dbReference type="EC" id="3.4.11.1"/>
    </reaction>
</comment>
<evidence type="ECO:0000256" key="2">
    <source>
        <dbReference type="ARBA" id="ARBA00000967"/>
    </source>
</evidence>
<feature type="binding site" evidence="8">
    <location>
        <position position="344"/>
    </location>
    <ligand>
        <name>Mn(2+)</name>
        <dbReference type="ChEBI" id="CHEBI:29035"/>
        <label>2</label>
    </ligand>
</feature>
<dbReference type="RefSeq" id="WP_339574537.1">
    <property type="nucleotide sequence ID" value="NZ_JBBIAA010000005.1"/>
</dbReference>
<dbReference type="Gene3D" id="3.40.630.10">
    <property type="entry name" value="Zn peptidases"/>
    <property type="match status" value="1"/>
</dbReference>
<dbReference type="InterPro" id="IPR011356">
    <property type="entry name" value="Leucine_aapep/pepB"/>
</dbReference>
<feature type="binding site" evidence="8">
    <location>
        <position position="265"/>
    </location>
    <ligand>
        <name>Mn(2+)</name>
        <dbReference type="ChEBI" id="CHEBI:29035"/>
        <label>1</label>
    </ligand>
</feature>
<dbReference type="Gene3D" id="3.40.220.10">
    <property type="entry name" value="Leucine Aminopeptidase, subunit E, domain 1"/>
    <property type="match status" value="1"/>
</dbReference>
<keyword evidence="5 8" id="KW-0645">Protease</keyword>
<dbReference type="InterPro" id="IPR000819">
    <property type="entry name" value="Peptidase_M17_C"/>
</dbReference>
<evidence type="ECO:0000256" key="5">
    <source>
        <dbReference type="ARBA" id="ARBA00022670"/>
    </source>
</evidence>
<accession>A0ABU8RJC4</accession>
<feature type="binding site" evidence="8">
    <location>
        <position position="342"/>
    </location>
    <ligand>
        <name>Mn(2+)</name>
        <dbReference type="ChEBI" id="CHEBI:29035"/>
        <label>1</label>
    </ligand>
</feature>
<dbReference type="InterPro" id="IPR043472">
    <property type="entry name" value="Macro_dom-like"/>
</dbReference>
<evidence type="ECO:0000256" key="4">
    <source>
        <dbReference type="ARBA" id="ARBA00022438"/>
    </source>
</evidence>
<feature type="binding site" evidence="8">
    <location>
        <position position="283"/>
    </location>
    <ligand>
        <name>Mn(2+)</name>
        <dbReference type="ChEBI" id="CHEBI:29035"/>
        <label>2</label>
    </ligand>
</feature>
<dbReference type="PANTHER" id="PTHR11963:SF23">
    <property type="entry name" value="CYTOSOL AMINOPEPTIDASE"/>
    <property type="match status" value="1"/>
</dbReference>
<feature type="active site" evidence="8">
    <location>
        <position position="346"/>
    </location>
</feature>
<name>A0ABU8RJC4_9ACTN</name>
<organism evidence="10 11">
    <name type="scientific">Pseudokineococcus basanitobsidens</name>
    <dbReference type="NCBI Taxonomy" id="1926649"/>
    <lineage>
        <taxon>Bacteria</taxon>
        <taxon>Bacillati</taxon>
        <taxon>Actinomycetota</taxon>
        <taxon>Actinomycetes</taxon>
        <taxon>Kineosporiales</taxon>
        <taxon>Kineosporiaceae</taxon>
        <taxon>Pseudokineococcus</taxon>
    </lineage>
</organism>
<dbReference type="InterPro" id="IPR023042">
    <property type="entry name" value="Peptidase_M17_leu_NH2_pept"/>
</dbReference>
<evidence type="ECO:0000256" key="6">
    <source>
        <dbReference type="ARBA" id="ARBA00022801"/>
    </source>
</evidence>
<reference evidence="10 11" key="1">
    <citation type="journal article" date="2017" name="Int. J. Syst. Evol. Microbiol.">
        <title>Pseudokineococcus basanitobsidens sp. nov., isolated from volcanic rock.</title>
        <authorList>
            <person name="Lee D.W."/>
            <person name="Park M.Y."/>
            <person name="Kim J.J."/>
            <person name="Kim B.S."/>
        </authorList>
    </citation>
    <scope>NUCLEOTIDE SEQUENCE [LARGE SCALE GENOMIC DNA]</scope>
    <source>
        <strain evidence="10 11">DSM 103726</strain>
    </source>
</reference>
<feature type="binding site" evidence="8">
    <location>
        <position position="265"/>
    </location>
    <ligand>
        <name>Mn(2+)</name>
        <dbReference type="ChEBI" id="CHEBI:29035"/>
        <label>2</label>
    </ligand>
</feature>
<comment type="catalytic activity">
    <reaction evidence="2 8">
        <text>Release of an N-terminal amino acid, preferentially leucine, but not glutamic or aspartic acids.</text>
        <dbReference type="EC" id="3.4.11.10"/>
    </reaction>
</comment>
<dbReference type="GO" id="GO:0004177">
    <property type="term" value="F:aminopeptidase activity"/>
    <property type="evidence" value="ECO:0007669"/>
    <property type="project" value="UniProtKB-KW"/>
</dbReference>
<feature type="domain" description="Cytosol aminopeptidase" evidence="9">
    <location>
        <begin position="340"/>
        <end position="347"/>
    </location>
</feature>
<keyword evidence="6 8" id="KW-0378">Hydrolase</keyword>
<comment type="subcellular location">
    <subcellularLocation>
        <location evidence="8">Cytoplasm</location>
    </subcellularLocation>
</comment>
<feature type="active site" evidence="8">
    <location>
        <position position="272"/>
    </location>
</feature>
<proteinExistence type="inferred from homology"/>
<comment type="similarity">
    <text evidence="3 8">Belongs to the peptidase M17 family.</text>
</comment>
<sequence length="502" mass="50885">MTSVTLQNKDAASASADAVVLAVAVTDDGPRLLADLPRALRWLTGSLTALGVSGAADEVVRVPSAGGASADVLVLAGVGRVTGGRPGREALRRAAGAAARACAGLGTLALALPAADVEDGVAAVEGALLGAYSYTTYKERTSGAQKAPVGEVVLLTSSPRDKALRAGVERARVLADAVAATRDLVNAPPVDLYPESFADVAVAAGKEHGLKVTVLDDVALAKGGYGGLTGVGKGSARGPRLVSVTWSPRGASAKVALVGKGITFDSGGLSIKPAASMETMKCDMGGAAAVLQAVVAAARLKLPVEVTAWLCLAENMPGGGAMRPSDVITTYGGRTVEVLNTDAEGRLVLADGLVSASEQKPDLILDVATLTGAQMVALGSRVAAVMAEDEAVGRRVLAAAERSGEQFWPMPLPEELRASLDSPVADIKNMGERYGGMLVAGLFLREFVGRTGGEGSPRIPWAHLDIAGPAFNEGAPWGYTGKGGTGVAVRTLVQVLEDAAAR</sequence>
<dbReference type="HAMAP" id="MF_00181">
    <property type="entry name" value="Cytosol_peptidase_M17"/>
    <property type="match status" value="1"/>
</dbReference>
<keyword evidence="8" id="KW-0963">Cytoplasm</keyword>
<dbReference type="InterPro" id="IPR008283">
    <property type="entry name" value="Peptidase_M17_N"/>
</dbReference>
<dbReference type="EMBL" id="JBBIAA010000005">
    <property type="protein sequence ID" value="MEJ5945155.1"/>
    <property type="molecule type" value="Genomic_DNA"/>
</dbReference>
<dbReference type="Pfam" id="PF02789">
    <property type="entry name" value="Peptidase_M17_N"/>
    <property type="match status" value="1"/>
</dbReference>
<evidence type="ECO:0000256" key="7">
    <source>
        <dbReference type="ARBA" id="ARBA00049972"/>
    </source>
</evidence>
<dbReference type="NCBIfam" id="NF002073">
    <property type="entry name" value="PRK00913.1-2"/>
    <property type="match status" value="1"/>
</dbReference>
<dbReference type="SUPFAM" id="SSF53187">
    <property type="entry name" value="Zn-dependent exopeptidases"/>
    <property type="match status" value="1"/>
</dbReference>
<dbReference type="CDD" id="cd00433">
    <property type="entry name" value="Peptidase_M17"/>
    <property type="match status" value="1"/>
</dbReference>
<dbReference type="PANTHER" id="PTHR11963">
    <property type="entry name" value="LEUCINE AMINOPEPTIDASE-RELATED"/>
    <property type="match status" value="1"/>
</dbReference>
<evidence type="ECO:0000313" key="11">
    <source>
        <dbReference type="Proteomes" id="UP001387100"/>
    </source>
</evidence>
<feature type="binding site" evidence="8">
    <location>
        <position position="344"/>
    </location>
    <ligand>
        <name>Mn(2+)</name>
        <dbReference type="ChEBI" id="CHEBI:29035"/>
        <label>1</label>
    </ligand>
</feature>
<dbReference type="Proteomes" id="UP001387100">
    <property type="component" value="Unassembled WGS sequence"/>
</dbReference>
<dbReference type="EC" id="3.4.11.10" evidence="8"/>
<comment type="cofactor">
    <cofactor evidence="8">
        <name>Mn(2+)</name>
        <dbReference type="ChEBI" id="CHEBI:29035"/>
    </cofactor>
    <text evidence="8">Binds 2 manganese ions per subunit.</text>
</comment>
<protein>
    <recommendedName>
        <fullName evidence="8">Probable cytosol aminopeptidase</fullName>
        <ecNumber evidence="8">3.4.11.1</ecNumber>
    </recommendedName>
    <alternativeName>
        <fullName evidence="8">Leucine aminopeptidase</fullName>
        <shortName evidence="8">LAP</shortName>
        <ecNumber evidence="8">3.4.11.10</ecNumber>
    </alternativeName>
    <alternativeName>
        <fullName evidence="8">Leucyl aminopeptidase</fullName>
    </alternativeName>
</protein>
<evidence type="ECO:0000256" key="1">
    <source>
        <dbReference type="ARBA" id="ARBA00000135"/>
    </source>
</evidence>
<dbReference type="PRINTS" id="PR00481">
    <property type="entry name" value="LAMNOPPTDASE"/>
</dbReference>
<keyword evidence="4 8" id="KW-0031">Aminopeptidase</keyword>
<evidence type="ECO:0000256" key="3">
    <source>
        <dbReference type="ARBA" id="ARBA00009528"/>
    </source>
</evidence>
<evidence type="ECO:0000313" key="10">
    <source>
        <dbReference type="EMBL" id="MEJ5945155.1"/>
    </source>
</evidence>